<sequence length="95" mass="10578">MSFSNGRPEPEVIMNFNDGFSYSKGKLDAAYLSIIEKPPPKQPVSKEAATLKKEDVDLIVNEFEMPRAEAEKALLENEKDLAKTLKALINGHSRS</sequence>
<dbReference type="Gene3D" id="1.10.8.10">
    <property type="entry name" value="DNA helicase RuvA subunit, C-terminal domain"/>
    <property type="match status" value="1"/>
</dbReference>
<dbReference type="CDD" id="cd14361">
    <property type="entry name" value="UBA_HYPK"/>
    <property type="match status" value="1"/>
</dbReference>
<gene>
    <name evidence="2" type="ORF">VKT23_010951</name>
</gene>
<keyword evidence="3" id="KW-1185">Reference proteome</keyword>
<dbReference type="InterPro" id="IPR044034">
    <property type="entry name" value="NAC-like_UBA"/>
</dbReference>
<dbReference type="InterPro" id="IPR038922">
    <property type="entry name" value="HYPK_UBA"/>
</dbReference>
<protein>
    <recommendedName>
        <fullName evidence="1">Nascent polypeptide-associated complex subunit alpha-like UBA domain-containing protein</fullName>
    </recommendedName>
</protein>
<evidence type="ECO:0000313" key="3">
    <source>
        <dbReference type="Proteomes" id="UP001498398"/>
    </source>
</evidence>
<accession>A0ABR1JC45</accession>
<reference evidence="2 3" key="1">
    <citation type="submission" date="2024-01" db="EMBL/GenBank/DDBJ databases">
        <title>A draft genome for the cacao thread blight pathogen Marasmiellus scandens.</title>
        <authorList>
            <person name="Baruah I.K."/>
            <person name="Leung J."/>
            <person name="Bukari Y."/>
            <person name="Amoako-Attah I."/>
            <person name="Meinhardt L.W."/>
            <person name="Bailey B.A."/>
            <person name="Cohen S.P."/>
        </authorList>
    </citation>
    <scope>NUCLEOTIDE SEQUENCE [LARGE SCALE GENOMIC DNA]</scope>
    <source>
        <strain evidence="2 3">GH-19</strain>
    </source>
</reference>
<feature type="domain" description="Nascent polypeptide-associated complex subunit alpha-like UBA" evidence="1">
    <location>
        <begin position="50"/>
        <end position="89"/>
    </location>
</feature>
<name>A0ABR1JC45_9AGAR</name>
<dbReference type="Proteomes" id="UP001498398">
    <property type="component" value="Unassembled WGS sequence"/>
</dbReference>
<organism evidence="2 3">
    <name type="scientific">Marasmiellus scandens</name>
    <dbReference type="NCBI Taxonomy" id="2682957"/>
    <lineage>
        <taxon>Eukaryota</taxon>
        <taxon>Fungi</taxon>
        <taxon>Dikarya</taxon>
        <taxon>Basidiomycota</taxon>
        <taxon>Agaricomycotina</taxon>
        <taxon>Agaricomycetes</taxon>
        <taxon>Agaricomycetidae</taxon>
        <taxon>Agaricales</taxon>
        <taxon>Marasmiineae</taxon>
        <taxon>Omphalotaceae</taxon>
        <taxon>Marasmiellus</taxon>
    </lineage>
</organism>
<dbReference type="Pfam" id="PF19026">
    <property type="entry name" value="UBA_HYPK"/>
    <property type="match status" value="1"/>
</dbReference>
<evidence type="ECO:0000313" key="2">
    <source>
        <dbReference type="EMBL" id="KAK7455080.1"/>
    </source>
</evidence>
<proteinExistence type="predicted"/>
<dbReference type="EMBL" id="JBANRG010000023">
    <property type="protein sequence ID" value="KAK7455080.1"/>
    <property type="molecule type" value="Genomic_DNA"/>
</dbReference>
<evidence type="ECO:0000259" key="1">
    <source>
        <dbReference type="Pfam" id="PF19026"/>
    </source>
</evidence>
<comment type="caution">
    <text evidence="2">The sequence shown here is derived from an EMBL/GenBank/DDBJ whole genome shotgun (WGS) entry which is preliminary data.</text>
</comment>